<dbReference type="OrthoDB" id="291007at2759"/>
<keyword evidence="7" id="KW-1185">Reference proteome</keyword>
<evidence type="ECO:0000256" key="3">
    <source>
        <dbReference type="SAM" id="MobiDB-lite"/>
    </source>
</evidence>
<evidence type="ECO:0000313" key="7">
    <source>
        <dbReference type="Proteomes" id="UP000192578"/>
    </source>
</evidence>
<dbReference type="PANTHER" id="PTHR10127">
    <property type="entry name" value="DISCOIDIN, CUB, EGF, LAMININ , AND ZINC METALLOPROTEASE DOMAIN CONTAINING"/>
    <property type="match status" value="1"/>
</dbReference>
<feature type="active site" evidence="1">
    <location>
        <position position="170"/>
    </location>
</feature>
<dbReference type="PRINTS" id="PR00480">
    <property type="entry name" value="ASTACIN"/>
</dbReference>
<dbReference type="GO" id="GO:0004222">
    <property type="term" value="F:metalloendopeptidase activity"/>
    <property type="evidence" value="ECO:0007669"/>
    <property type="project" value="UniProtKB-UniRule"/>
</dbReference>
<keyword evidence="4" id="KW-0812">Transmembrane</keyword>
<name>A0A9X6NAH0_HYPEX</name>
<dbReference type="InterPro" id="IPR006026">
    <property type="entry name" value="Peptidase_Metallo"/>
</dbReference>
<evidence type="ECO:0000256" key="1">
    <source>
        <dbReference type="PROSITE-ProRule" id="PRU01211"/>
    </source>
</evidence>
<dbReference type="InterPro" id="IPR001506">
    <property type="entry name" value="Peptidase_M12A"/>
</dbReference>
<keyword evidence="4" id="KW-1133">Transmembrane helix</keyword>
<accession>A0A9X6NAH0</accession>
<dbReference type="InterPro" id="IPR034035">
    <property type="entry name" value="Astacin-like_dom"/>
</dbReference>
<feature type="binding site" evidence="1">
    <location>
        <position position="179"/>
    </location>
    <ligand>
        <name>Zn(2+)</name>
        <dbReference type="ChEBI" id="CHEBI:29105"/>
        <note>catalytic</note>
    </ligand>
</feature>
<feature type="binding site" evidence="1">
    <location>
        <position position="169"/>
    </location>
    <ligand>
        <name>Zn(2+)</name>
        <dbReference type="ChEBI" id="CHEBI:29105"/>
        <note>catalytic</note>
    </ligand>
</feature>
<dbReference type="InterPro" id="IPR024079">
    <property type="entry name" value="MetalloPept_cat_dom_sf"/>
</dbReference>
<dbReference type="EMBL" id="MTYJ01000198">
    <property type="protein sequence ID" value="OWA50652.1"/>
    <property type="molecule type" value="Genomic_DNA"/>
</dbReference>
<evidence type="ECO:0000256" key="4">
    <source>
        <dbReference type="SAM" id="Phobius"/>
    </source>
</evidence>
<gene>
    <name evidence="6" type="ORF">BV898_15162</name>
</gene>
<keyword evidence="1 2" id="KW-0378">Hydrolase</keyword>
<dbReference type="SMART" id="SM00235">
    <property type="entry name" value="ZnMc"/>
    <property type="match status" value="1"/>
</dbReference>
<keyword evidence="1 2" id="KW-0479">Metal-binding</keyword>
<feature type="transmembrane region" description="Helical" evidence="4">
    <location>
        <begin position="311"/>
        <end position="330"/>
    </location>
</feature>
<sequence>MDGYGCNSLIALLLSLSLAGQCYGRNVYVAVPTSAPLLAPPDDPVDGGPTFEGDIMGIGPESVKQAPINVGKSGVTDKNFRWPNAVVPFRFSSAYERPENAPQKRFILRALFGFNRTCVRFVTRTNERDYLVLGASLSGCKSYVGKQTNPQTVHLKIGMCTDEIGKVQHEIMHALGFYHEQSRIDRNDYVEINEDNIKPENRDDFLSYLNTTAFGVPYDFDSVMHYSRKQAAVDESVWTIRPLRQYRAQYGRSMGQRDGLSDLDIEKINRMYKCGELEQSTTPSEELETPTPVTIYPPPAPRPKYSSTPPALAMSMGTLLALAFTYLILLC</sequence>
<feature type="compositionally biased region" description="Low complexity" evidence="3">
    <location>
        <begin position="278"/>
        <end position="294"/>
    </location>
</feature>
<evidence type="ECO:0000313" key="6">
    <source>
        <dbReference type="EMBL" id="OWA50652.1"/>
    </source>
</evidence>
<evidence type="ECO:0000259" key="5">
    <source>
        <dbReference type="PROSITE" id="PS51864"/>
    </source>
</evidence>
<keyword evidence="1 2" id="KW-0645">Protease</keyword>
<dbReference type="GO" id="GO:0008270">
    <property type="term" value="F:zinc ion binding"/>
    <property type="evidence" value="ECO:0007669"/>
    <property type="project" value="UniProtKB-UniRule"/>
</dbReference>
<keyword evidence="1 2" id="KW-0482">Metalloprotease</keyword>
<reference evidence="7" key="1">
    <citation type="submission" date="2017-01" db="EMBL/GenBank/DDBJ databases">
        <title>Comparative genomics of anhydrobiosis in the tardigrade Hypsibius dujardini.</title>
        <authorList>
            <person name="Yoshida Y."/>
            <person name="Koutsovoulos G."/>
            <person name="Laetsch D."/>
            <person name="Stevens L."/>
            <person name="Kumar S."/>
            <person name="Horikawa D."/>
            <person name="Ishino K."/>
            <person name="Komine S."/>
            <person name="Tomita M."/>
            <person name="Blaxter M."/>
            <person name="Arakawa K."/>
        </authorList>
    </citation>
    <scope>NUCLEOTIDE SEQUENCE [LARGE SCALE GENOMIC DNA]</scope>
    <source>
        <strain evidence="7">Z151</strain>
    </source>
</reference>
<dbReference type="GO" id="GO:0006508">
    <property type="term" value="P:proteolysis"/>
    <property type="evidence" value="ECO:0007669"/>
    <property type="project" value="UniProtKB-KW"/>
</dbReference>
<evidence type="ECO:0000256" key="2">
    <source>
        <dbReference type="RuleBase" id="RU361183"/>
    </source>
</evidence>
<feature type="domain" description="Peptidase M12A" evidence="5">
    <location>
        <begin position="73"/>
        <end position="275"/>
    </location>
</feature>
<comment type="cofactor">
    <cofactor evidence="1 2">
        <name>Zn(2+)</name>
        <dbReference type="ChEBI" id="CHEBI:29105"/>
    </cofactor>
    <text evidence="1 2">Binds 1 zinc ion per subunit.</text>
</comment>
<dbReference type="PANTHER" id="PTHR10127:SF850">
    <property type="entry name" value="METALLOENDOPEPTIDASE"/>
    <property type="match status" value="1"/>
</dbReference>
<dbReference type="Pfam" id="PF01400">
    <property type="entry name" value="Astacin"/>
    <property type="match status" value="1"/>
</dbReference>
<comment type="caution">
    <text evidence="6">The sequence shown here is derived from an EMBL/GenBank/DDBJ whole genome shotgun (WGS) entry which is preliminary data.</text>
</comment>
<keyword evidence="2" id="KW-0732">Signal</keyword>
<dbReference type="AlphaFoldDB" id="A0A9X6NAH0"/>
<dbReference type="Proteomes" id="UP000192578">
    <property type="component" value="Unassembled WGS sequence"/>
</dbReference>
<organism evidence="6 7">
    <name type="scientific">Hypsibius exemplaris</name>
    <name type="common">Freshwater tardigrade</name>
    <dbReference type="NCBI Taxonomy" id="2072580"/>
    <lineage>
        <taxon>Eukaryota</taxon>
        <taxon>Metazoa</taxon>
        <taxon>Ecdysozoa</taxon>
        <taxon>Tardigrada</taxon>
        <taxon>Eutardigrada</taxon>
        <taxon>Parachela</taxon>
        <taxon>Hypsibioidea</taxon>
        <taxon>Hypsibiidae</taxon>
        <taxon>Hypsibius</taxon>
    </lineage>
</organism>
<feature type="binding site" evidence="1">
    <location>
        <position position="173"/>
    </location>
    <ligand>
        <name>Zn(2+)</name>
        <dbReference type="ChEBI" id="CHEBI:29105"/>
        <note>catalytic</note>
    </ligand>
</feature>
<keyword evidence="1 2" id="KW-0862">Zinc</keyword>
<protein>
    <recommendedName>
        <fullName evidence="2">Metalloendopeptidase</fullName>
        <ecNumber evidence="2">3.4.24.-</ecNumber>
    </recommendedName>
</protein>
<dbReference type="CDD" id="cd04280">
    <property type="entry name" value="ZnMc_astacin_like"/>
    <property type="match status" value="1"/>
</dbReference>
<dbReference type="Gene3D" id="3.40.390.10">
    <property type="entry name" value="Collagenase (Catalytic Domain)"/>
    <property type="match status" value="1"/>
</dbReference>
<keyword evidence="4" id="KW-0472">Membrane</keyword>
<dbReference type="PROSITE" id="PS51864">
    <property type="entry name" value="ASTACIN"/>
    <property type="match status" value="1"/>
</dbReference>
<proteinExistence type="predicted"/>
<feature type="chain" id="PRO_5041018083" description="Metalloendopeptidase" evidence="2">
    <location>
        <begin position="25"/>
        <end position="331"/>
    </location>
</feature>
<dbReference type="EC" id="3.4.24.-" evidence="2"/>
<feature type="region of interest" description="Disordered" evidence="3">
    <location>
        <begin position="278"/>
        <end position="301"/>
    </location>
</feature>
<feature type="signal peptide" evidence="2">
    <location>
        <begin position="1"/>
        <end position="24"/>
    </location>
</feature>
<dbReference type="SUPFAM" id="SSF55486">
    <property type="entry name" value="Metalloproteases ('zincins'), catalytic domain"/>
    <property type="match status" value="1"/>
</dbReference>
<comment type="caution">
    <text evidence="1">Lacks conserved residue(s) required for the propagation of feature annotation.</text>
</comment>